<dbReference type="RefSeq" id="WP_007108110.1">
    <property type="nucleotide sequence ID" value="NZ_AOIK01000012.1"/>
</dbReference>
<proteinExistence type="predicted"/>
<dbReference type="AlphaFoldDB" id="L9ZYA0"/>
<evidence type="ECO:0000313" key="3">
    <source>
        <dbReference type="EMBL" id="ELY90113.1"/>
    </source>
</evidence>
<evidence type="ECO:0000256" key="1">
    <source>
        <dbReference type="SAM" id="Phobius"/>
    </source>
</evidence>
<feature type="transmembrane region" description="Helical" evidence="1">
    <location>
        <begin position="24"/>
        <end position="44"/>
    </location>
</feature>
<dbReference type="Pfam" id="PF18902">
    <property type="entry name" value="DUF5658"/>
    <property type="match status" value="1"/>
</dbReference>
<evidence type="ECO:0000259" key="2">
    <source>
        <dbReference type="Pfam" id="PF18902"/>
    </source>
</evidence>
<dbReference type="EMBL" id="AOIK01000012">
    <property type="protein sequence ID" value="ELY90113.1"/>
    <property type="molecule type" value="Genomic_DNA"/>
</dbReference>
<feature type="domain" description="DUF5658" evidence="2">
    <location>
        <begin position="29"/>
        <end position="113"/>
    </location>
</feature>
<organism evidence="3 4">
    <name type="scientific">Natrinema altunense (strain JCM 12890 / CGMCC 1.3731 / AJ2)</name>
    <dbReference type="NCBI Taxonomy" id="1227494"/>
    <lineage>
        <taxon>Archaea</taxon>
        <taxon>Methanobacteriati</taxon>
        <taxon>Methanobacteriota</taxon>
        <taxon>Stenosarchaea group</taxon>
        <taxon>Halobacteria</taxon>
        <taxon>Halobacteriales</taxon>
        <taxon>Natrialbaceae</taxon>
        <taxon>Natrinema</taxon>
    </lineage>
</organism>
<keyword evidence="1" id="KW-0472">Membrane</keyword>
<dbReference type="InterPro" id="IPR043717">
    <property type="entry name" value="DUF5658"/>
</dbReference>
<accession>L9ZYA0</accession>
<sequence length="116" mass="12137">MSSEGAFLRHRLPGDVTPVDLERLLWGVVVLALAADIVTTFVGLRIGLSESNPAARGAIEGHGLAGMLALKAFAVGVGLICRLLLEHKYRPIVPAGLAVPWLAATVLNVYAISSAL</sequence>
<evidence type="ECO:0000313" key="4">
    <source>
        <dbReference type="Proteomes" id="UP000011511"/>
    </source>
</evidence>
<dbReference type="eggNOG" id="arCOG08153">
    <property type="taxonomic scope" value="Archaea"/>
</dbReference>
<feature type="transmembrane region" description="Helical" evidence="1">
    <location>
        <begin position="64"/>
        <end position="85"/>
    </location>
</feature>
<dbReference type="Proteomes" id="UP000011511">
    <property type="component" value="Unassembled WGS sequence"/>
</dbReference>
<feature type="transmembrane region" description="Helical" evidence="1">
    <location>
        <begin position="91"/>
        <end position="112"/>
    </location>
</feature>
<name>L9ZYA0_NATA2</name>
<dbReference type="PATRIC" id="fig|1227494.3.peg.730"/>
<keyword evidence="1" id="KW-1133">Transmembrane helix</keyword>
<comment type="caution">
    <text evidence="3">The sequence shown here is derived from an EMBL/GenBank/DDBJ whole genome shotgun (WGS) entry which is preliminary data.</text>
</comment>
<keyword evidence="1" id="KW-0812">Transmembrane</keyword>
<gene>
    <name evidence="3" type="ORF">C485_03658</name>
</gene>
<protein>
    <recommendedName>
        <fullName evidence="2">DUF5658 domain-containing protein</fullName>
    </recommendedName>
</protein>
<keyword evidence="4" id="KW-1185">Reference proteome</keyword>
<reference evidence="3 4" key="1">
    <citation type="journal article" date="2014" name="PLoS Genet.">
        <title>Phylogenetically driven sequencing of extremely halophilic archaea reveals strategies for static and dynamic osmo-response.</title>
        <authorList>
            <person name="Becker E.A."/>
            <person name="Seitzer P.M."/>
            <person name="Tritt A."/>
            <person name="Larsen D."/>
            <person name="Krusor M."/>
            <person name="Yao A.I."/>
            <person name="Wu D."/>
            <person name="Madern D."/>
            <person name="Eisen J.A."/>
            <person name="Darling A.E."/>
            <person name="Facciotti M.T."/>
        </authorList>
    </citation>
    <scope>NUCLEOTIDE SEQUENCE [LARGE SCALE GENOMIC DNA]</scope>
    <source>
        <strain evidence="3 4">JCM 12890</strain>
    </source>
</reference>